<dbReference type="CDD" id="cd01189">
    <property type="entry name" value="INT_ICEBs1_C_like"/>
    <property type="match status" value="1"/>
</dbReference>
<dbReference type="SUPFAM" id="SSF56349">
    <property type="entry name" value="DNA breaking-rejoining enzymes"/>
    <property type="match status" value="1"/>
</dbReference>
<dbReference type="HOGENOM" id="CLU_027562_17_5_11"/>
<dbReference type="PANTHER" id="PTHR30349">
    <property type="entry name" value="PHAGE INTEGRASE-RELATED"/>
    <property type="match status" value="1"/>
</dbReference>
<dbReference type="PROSITE" id="PS51900">
    <property type="entry name" value="CB"/>
    <property type="match status" value="1"/>
</dbReference>
<name>S2Z347_9CORY</name>
<dbReference type="InterPro" id="IPR010998">
    <property type="entry name" value="Integrase_recombinase_N"/>
</dbReference>
<evidence type="ECO:0000256" key="2">
    <source>
        <dbReference type="ARBA" id="ARBA00023125"/>
    </source>
</evidence>
<dbReference type="eggNOG" id="COG0582">
    <property type="taxonomic scope" value="Bacteria"/>
</dbReference>
<proteinExistence type="inferred from homology"/>
<evidence type="ECO:0008006" key="9">
    <source>
        <dbReference type="Google" id="ProtNLM"/>
    </source>
</evidence>
<dbReference type="STRING" id="1125779.HMPREF1219_00116"/>
<gene>
    <name evidence="7" type="ORF">HMPREF1219_00116</name>
</gene>
<evidence type="ECO:0000259" key="5">
    <source>
        <dbReference type="PROSITE" id="PS51898"/>
    </source>
</evidence>
<dbReference type="InterPro" id="IPR050090">
    <property type="entry name" value="Tyrosine_recombinase_XerCD"/>
</dbReference>
<dbReference type="InterPro" id="IPR044068">
    <property type="entry name" value="CB"/>
</dbReference>
<organism evidence="7 8">
    <name type="scientific">Corynebacterium pyruviciproducens ATCC BAA-1742</name>
    <dbReference type="NCBI Taxonomy" id="1125779"/>
    <lineage>
        <taxon>Bacteria</taxon>
        <taxon>Bacillati</taxon>
        <taxon>Actinomycetota</taxon>
        <taxon>Actinomycetes</taxon>
        <taxon>Mycobacteriales</taxon>
        <taxon>Corynebacteriaceae</taxon>
        <taxon>Corynebacterium</taxon>
    </lineage>
</organism>
<comment type="caution">
    <text evidence="7">The sequence shown here is derived from an EMBL/GenBank/DDBJ whole genome shotgun (WGS) entry which is preliminary data.</text>
</comment>
<dbReference type="PROSITE" id="PS51898">
    <property type="entry name" value="TYR_RECOMBINASE"/>
    <property type="match status" value="1"/>
</dbReference>
<dbReference type="Pfam" id="PF00589">
    <property type="entry name" value="Phage_integrase"/>
    <property type="match status" value="1"/>
</dbReference>
<dbReference type="GO" id="GO:0006310">
    <property type="term" value="P:DNA recombination"/>
    <property type="evidence" value="ECO:0007669"/>
    <property type="project" value="UniProtKB-KW"/>
</dbReference>
<dbReference type="EMBL" id="ATBY01000002">
    <property type="protein sequence ID" value="EPD70821.1"/>
    <property type="molecule type" value="Genomic_DNA"/>
</dbReference>
<evidence type="ECO:0000313" key="7">
    <source>
        <dbReference type="EMBL" id="EPD70821.1"/>
    </source>
</evidence>
<dbReference type="Gene3D" id="1.10.443.10">
    <property type="entry name" value="Intergrase catalytic core"/>
    <property type="match status" value="1"/>
</dbReference>
<evidence type="ECO:0000313" key="8">
    <source>
        <dbReference type="Proteomes" id="UP000014408"/>
    </source>
</evidence>
<evidence type="ECO:0000259" key="6">
    <source>
        <dbReference type="PROSITE" id="PS51900"/>
    </source>
</evidence>
<reference evidence="7 8" key="1">
    <citation type="submission" date="2013-05" db="EMBL/GenBank/DDBJ databases">
        <title>The Genome Sequence of Corynebacterium pyruviciproducens 1773O (ATCC BAA-1742).</title>
        <authorList>
            <consortium name="The Broad Institute Genomics Platform"/>
            <person name="Earl A."/>
            <person name="Ward D."/>
            <person name="Feldgarden M."/>
            <person name="Gevers D."/>
            <person name="Tong J."/>
            <person name="Walker B."/>
            <person name="Young S."/>
            <person name="Zeng Q."/>
            <person name="Gargeya S."/>
            <person name="Fitzgerald M."/>
            <person name="Haas B."/>
            <person name="Abouelleil A."/>
            <person name="Allen A.W."/>
            <person name="Alvarado L."/>
            <person name="Arachchi H.M."/>
            <person name="Berlin A.M."/>
            <person name="Chapman S.B."/>
            <person name="Gainer-Dewar J."/>
            <person name="Goldberg J."/>
            <person name="Griggs A."/>
            <person name="Gujja S."/>
            <person name="Hansen M."/>
            <person name="Howarth C."/>
            <person name="Imamovic A."/>
            <person name="Ireland A."/>
            <person name="Larimer J."/>
            <person name="McCowan C."/>
            <person name="Murphy C."/>
            <person name="Pearson M."/>
            <person name="Poon T.W."/>
            <person name="Priest M."/>
            <person name="Roberts A."/>
            <person name="Saif S."/>
            <person name="Shea T."/>
            <person name="Sisk P."/>
            <person name="Sykes S."/>
            <person name="Wortman J."/>
            <person name="Nusbaum C."/>
            <person name="Birren B."/>
        </authorList>
    </citation>
    <scope>NUCLEOTIDE SEQUENCE [LARGE SCALE GENOMIC DNA]</scope>
    <source>
        <strain evidence="7 8">ATCC BAA-1742</strain>
    </source>
</reference>
<evidence type="ECO:0000256" key="4">
    <source>
        <dbReference type="PROSITE-ProRule" id="PRU01248"/>
    </source>
</evidence>
<feature type="domain" description="Core-binding (CB)" evidence="6">
    <location>
        <begin position="86"/>
        <end position="165"/>
    </location>
</feature>
<dbReference type="Proteomes" id="UP000014408">
    <property type="component" value="Unassembled WGS sequence"/>
</dbReference>
<dbReference type="InterPro" id="IPR002104">
    <property type="entry name" value="Integrase_catalytic"/>
</dbReference>
<keyword evidence="8" id="KW-1185">Reference proteome</keyword>
<keyword evidence="3" id="KW-0233">DNA recombination</keyword>
<feature type="domain" description="Tyr recombinase" evidence="5">
    <location>
        <begin position="186"/>
        <end position="374"/>
    </location>
</feature>
<protein>
    <recommendedName>
        <fullName evidence="9">Tyr recombinase domain-containing protein</fullName>
    </recommendedName>
</protein>
<evidence type="ECO:0000256" key="3">
    <source>
        <dbReference type="ARBA" id="ARBA00023172"/>
    </source>
</evidence>
<dbReference type="PANTHER" id="PTHR30349:SF64">
    <property type="entry name" value="PROPHAGE INTEGRASE INTD-RELATED"/>
    <property type="match status" value="1"/>
</dbReference>
<dbReference type="PATRIC" id="fig|1125779.3.peg.111"/>
<dbReference type="InterPro" id="IPR011010">
    <property type="entry name" value="DNA_brk_join_enz"/>
</dbReference>
<dbReference type="AlphaFoldDB" id="S2Z347"/>
<dbReference type="InterPro" id="IPR013762">
    <property type="entry name" value="Integrase-like_cat_sf"/>
</dbReference>
<keyword evidence="2 4" id="KW-0238">DNA-binding</keyword>
<comment type="similarity">
    <text evidence="1">Belongs to the 'phage' integrase family.</text>
</comment>
<accession>S2Z347</accession>
<dbReference type="GO" id="GO:0003677">
    <property type="term" value="F:DNA binding"/>
    <property type="evidence" value="ECO:0007669"/>
    <property type="project" value="UniProtKB-UniRule"/>
</dbReference>
<dbReference type="Gene3D" id="1.10.150.130">
    <property type="match status" value="1"/>
</dbReference>
<dbReference type="GO" id="GO:0015074">
    <property type="term" value="P:DNA integration"/>
    <property type="evidence" value="ECO:0007669"/>
    <property type="project" value="InterPro"/>
</dbReference>
<sequence>MAGGTILKNPISKKESQKGKAEYIMASVKKYKTARGSAWRVQYRSPDGRSRTKQGFRTKDAATAWAERNATLARDGQWVAPEVQRRTVTDLYPIFRASQEAHLKPSTLRVNRIAWETYVEPMWGGRLVGSIRPSEVQAWADGIRMSRTTVSRAVGVLKGVLDVAVADGVMRVNPAAGVTMPRKGAPRHVFLTAVQVRMLAEESAYPTVVWVLATTGLRWGELAALRVEDVDLVRRRLSITKSVTYVAGEGMVVSSPKTHEVRSVAVSRFVAARLAGEVEGKTRRALVFPARGGGYMRVPDHRSWFAGAVGRCQSRDDGFPRVTVHGLRHVAAGLLVQSGASVKVVQRQLGHKSAAMTLDQYADLFDGDLDVVGEVMDSVFGCRGNVVGLG</sequence>
<evidence type="ECO:0000256" key="1">
    <source>
        <dbReference type="ARBA" id="ARBA00008857"/>
    </source>
</evidence>